<dbReference type="PANTHER" id="PTHR11165">
    <property type="entry name" value="SKP1"/>
    <property type="match status" value="1"/>
</dbReference>
<dbReference type="EnsemblMetazoa" id="ACHR009237-RA">
    <property type="protein sequence ID" value="ACHR009237-PA"/>
    <property type="gene ID" value="ACHR009237"/>
</dbReference>
<dbReference type="InterPro" id="IPR016897">
    <property type="entry name" value="SKP1"/>
</dbReference>
<keyword evidence="4" id="KW-1185">Reference proteome</keyword>
<evidence type="ECO:0000256" key="1">
    <source>
        <dbReference type="SAM" id="MobiDB-lite"/>
    </source>
</evidence>
<proteinExistence type="predicted"/>
<evidence type="ECO:0000313" key="3">
    <source>
        <dbReference type="EnsemblMetazoa" id="ACHR009237-PA"/>
    </source>
</evidence>
<sequence length="177" mass="20049">MDTIKLKAKDGEIVTVQRNLLKHSSVLEKKLEELDETAEAGAVVEVPEADGNSLGKIIQWLEQCKGNAQSDGTEKNNYSEEMEIPNNQEQNVNRNAPSSETIAPIDKEYFTNFRQFCVLIAVANRLKVQEFVDAAVRFVLEWKEGKSLDEIREMLEQDAPQVRPQNQPVADTEQMED</sequence>
<dbReference type="SUPFAM" id="SSF54695">
    <property type="entry name" value="POZ domain"/>
    <property type="match status" value="1"/>
</dbReference>
<dbReference type="Gene3D" id="3.30.710.10">
    <property type="entry name" value="Potassium Channel Kv1.1, Chain A"/>
    <property type="match status" value="1"/>
</dbReference>
<protein>
    <recommendedName>
        <fullName evidence="2">SKP1 component POZ domain-containing protein</fullName>
    </recommendedName>
</protein>
<dbReference type="InterPro" id="IPR011333">
    <property type="entry name" value="SKP1/BTB/POZ_sf"/>
</dbReference>
<dbReference type="STRING" id="43041.A0A182KEP9"/>
<dbReference type="SUPFAM" id="SSF81382">
    <property type="entry name" value="Skp1 dimerisation domain-like"/>
    <property type="match status" value="1"/>
</dbReference>
<dbReference type="InterPro" id="IPR016073">
    <property type="entry name" value="Skp1_comp_POZ"/>
</dbReference>
<organism evidence="3 4">
    <name type="scientific">Anopheles christyi</name>
    <dbReference type="NCBI Taxonomy" id="43041"/>
    <lineage>
        <taxon>Eukaryota</taxon>
        <taxon>Metazoa</taxon>
        <taxon>Ecdysozoa</taxon>
        <taxon>Arthropoda</taxon>
        <taxon>Hexapoda</taxon>
        <taxon>Insecta</taxon>
        <taxon>Pterygota</taxon>
        <taxon>Neoptera</taxon>
        <taxon>Endopterygota</taxon>
        <taxon>Diptera</taxon>
        <taxon>Nematocera</taxon>
        <taxon>Culicoidea</taxon>
        <taxon>Culicidae</taxon>
        <taxon>Anophelinae</taxon>
        <taxon>Anopheles</taxon>
    </lineage>
</organism>
<name>A0A182KEP9_9DIPT</name>
<feature type="domain" description="SKP1 component POZ" evidence="2">
    <location>
        <begin position="3"/>
        <end position="62"/>
    </location>
</feature>
<evidence type="ECO:0000259" key="2">
    <source>
        <dbReference type="Pfam" id="PF03931"/>
    </source>
</evidence>
<dbReference type="InterPro" id="IPR036296">
    <property type="entry name" value="SKP1-like_dim_sf"/>
</dbReference>
<evidence type="ECO:0000313" key="4">
    <source>
        <dbReference type="Proteomes" id="UP000075881"/>
    </source>
</evidence>
<dbReference type="AlphaFoldDB" id="A0A182KEP9"/>
<feature type="region of interest" description="Disordered" evidence="1">
    <location>
        <begin position="156"/>
        <end position="177"/>
    </location>
</feature>
<dbReference type="Pfam" id="PF03931">
    <property type="entry name" value="Skp1_POZ"/>
    <property type="match status" value="1"/>
</dbReference>
<reference evidence="4" key="1">
    <citation type="submission" date="2013-03" db="EMBL/GenBank/DDBJ databases">
        <title>The Genome Sequence of Anopheles christyi ACHKN1017.</title>
        <authorList>
            <consortium name="The Broad Institute Genomics Platform"/>
            <person name="Neafsey D.E."/>
            <person name="Besansky N."/>
            <person name="Walker B."/>
            <person name="Young S.K."/>
            <person name="Zeng Q."/>
            <person name="Gargeya S."/>
            <person name="Fitzgerald M."/>
            <person name="Haas B."/>
            <person name="Abouelleil A."/>
            <person name="Allen A.W."/>
            <person name="Alvarado L."/>
            <person name="Arachchi H.M."/>
            <person name="Berlin A.M."/>
            <person name="Chapman S.B."/>
            <person name="Gainer-Dewar J."/>
            <person name="Goldberg J."/>
            <person name="Griggs A."/>
            <person name="Gujja S."/>
            <person name="Hansen M."/>
            <person name="Howarth C."/>
            <person name="Imamovic A."/>
            <person name="Ireland A."/>
            <person name="Larimer J."/>
            <person name="McCowan C."/>
            <person name="Murphy C."/>
            <person name="Pearson M."/>
            <person name="Poon T.W."/>
            <person name="Priest M."/>
            <person name="Roberts A."/>
            <person name="Saif S."/>
            <person name="Shea T."/>
            <person name="Sisk P."/>
            <person name="Sykes S."/>
            <person name="Wortman J."/>
            <person name="Nusbaum C."/>
            <person name="Birren B."/>
        </authorList>
    </citation>
    <scope>NUCLEOTIDE SEQUENCE [LARGE SCALE GENOMIC DNA]</scope>
    <source>
        <strain evidence="4">ACHKN1017</strain>
    </source>
</reference>
<accession>A0A182KEP9</accession>
<dbReference type="Proteomes" id="UP000075881">
    <property type="component" value="Unassembled WGS sequence"/>
</dbReference>
<dbReference type="VEuPathDB" id="VectorBase:ACHR009237"/>
<dbReference type="GO" id="GO:0006511">
    <property type="term" value="P:ubiquitin-dependent protein catabolic process"/>
    <property type="evidence" value="ECO:0007669"/>
    <property type="project" value="InterPro"/>
</dbReference>
<reference evidence="3" key="2">
    <citation type="submission" date="2020-05" db="UniProtKB">
        <authorList>
            <consortium name="EnsemblMetazoa"/>
        </authorList>
    </citation>
    <scope>IDENTIFICATION</scope>
    <source>
        <strain evidence="3">ACHKN1017</strain>
    </source>
</reference>